<keyword evidence="4 8" id="KW-1133">Transmembrane helix</keyword>
<dbReference type="GO" id="GO:0004930">
    <property type="term" value="F:G protein-coupled receptor activity"/>
    <property type="evidence" value="ECO:0007669"/>
    <property type="project" value="UniProtKB-KW"/>
</dbReference>
<accession>R7UFD3</accession>
<dbReference type="PANTHER" id="PTHR24241">
    <property type="entry name" value="NEUROPEPTIDE RECEPTOR-RELATED G-PROTEIN COUPLED RECEPTOR"/>
    <property type="match status" value="1"/>
</dbReference>
<organism evidence="10">
    <name type="scientific">Capitella teleta</name>
    <name type="common">Polychaete worm</name>
    <dbReference type="NCBI Taxonomy" id="283909"/>
    <lineage>
        <taxon>Eukaryota</taxon>
        <taxon>Metazoa</taxon>
        <taxon>Spiralia</taxon>
        <taxon>Lophotrochozoa</taxon>
        <taxon>Annelida</taxon>
        <taxon>Polychaeta</taxon>
        <taxon>Sedentaria</taxon>
        <taxon>Scolecida</taxon>
        <taxon>Capitellidae</taxon>
        <taxon>Capitella</taxon>
    </lineage>
</organism>
<name>R7UFD3_CAPTE</name>
<evidence type="ECO:0000256" key="3">
    <source>
        <dbReference type="ARBA" id="ARBA00022692"/>
    </source>
</evidence>
<keyword evidence="3 7" id="KW-0812">Transmembrane</keyword>
<keyword evidence="7" id="KW-0297">G-protein coupled receptor</keyword>
<keyword evidence="7" id="KW-0807">Transducer</keyword>
<evidence type="ECO:0000259" key="9">
    <source>
        <dbReference type="PROSITE" id="PS50262"/>
    </source>
</evidence>
<feature type="transmembrane region" description="Helical" evidence="8">
    <location>
        <begin position="263"/>
        <end position="282"/>
    </location>
</feature>
<protein>
    <recommendedName>
        <fullName evidence="9">G-protein coupled receptors family 1 profile domain-containing protein</fullName>
    </recommendedName>
</protein>
<dbReference type="EMBL" id="KB304521">
    <property type="protein sequence ID" value="ELU01967.1"/>
    <property type="molecule type" value="Genomic_DNA"/>
</dbReference>
<dbReference type="OMA" id="CRDIFAP"/>
<dbReference type="CDD" id="cd15198">
    <property type="entry name" value="7tmA_GPR150"/>
    <property type="match status" value="1"/>
</dbReference>
<evidence type="ECO:0000313" key="11">
    <source>
        <dbReference type="EnsemblMetazoa" id="CapteP183735"/>
    </source>
</evidence>
<dbReference type="PROSITE" id="PS00237">
    <property type="entry name" value="G_PROTEIN_RECEP_F1_1"/>
    <property type="match status" value="1"/>
</dbReference>
<feature type="transmembrane region" description="Helical" evidence="8">
    <location>
        <begin position="302"/>
        <end position="328"/>
    </location>
</feature>
<dbReference type="InterPro" id="IPR017452">
    <property type="entry name" value="GPCR_Rhodpsn_7TM"/>
</dbReference>
<evidence type="ECO:0000313" key="10">
    <source>
        <dbReference type="EMBL" id="ELU01967.1"/>
    </source>
</evidence>
<dbReference type="EMBL" id="AMQN01009069">
    <property type="status" value="NOT_ANNOTATED_CDS"/>
    <property type="molecule type" value="Genomic_DNA"/>
</dbReference>
<proteinExistence type="inferred from homology"/>
<dbReference type="InterPro" id="IPR000276">
    <property type="entry name" value="GPCR_Rhodpsn"/>
</dbReference>
<evidence type="ECO:0000256" key="6">
    <source>
        <dbReference type="ARBA" id="ARBA00023170"/>
    </source>
</evidence>
<reference evidence="12" key="1">
    <citation type="submission" date="2012-12" db="EMBL/GenBank/DDBJ databases">
        <authorList>
            <person name="Hellsten U."/>
            <person name="Grimwood J."/>
            <person name="Chapman J.A."/>
            <person name="Shapiro H."/>
            <person name="Aerts A."/>
            <person name="Otillar R.P."/>
            <person name="Terry A.Y."/>
            <person name="Boore J.L."/>
            <person name="Simakov O."/>
            <person name="Marletaz F."/>
            <person name="Cho S.-J."/>
            <person name="Edsinger-Gonzales E."/>
            <person name="Havlak P."/>
            <person name="Kuo D.-H."/>
            <person name="Larsson T."/>
            <person name="Lv J."/>
            <person name="Arendt D."/>
            <person name="Savage R."/>
            <person name="Osoegawa K."/>
            <person name="de Jong P."/>
            <person name="Lindberg D.R."/>
            <person name="Seaver E.C."/>
            <person name="Weisblat D.A."/>
            <person name="Putnam N.H."/>
            <person name="Grigoriev I.V."/>
            <person name="Rokhsar D.S."/>
        </authorList>
    </citation>
    <scope>NUCLEOTIDE SEQUENCE</scope>
    <source>
        <strain evidence="12">I ESC-2004</strain>
    </source>
</reference>
<feature type="transmembrane region" description="Helical" evidence="8">
    <location>
        <begin position="148"/>
        <end position="169"/>
    </location>
</feature>
<dbReference type="Gene3D" id="1.20.1070.10">
    <property type="entry name" value="Rhodopsin 7-helix transmembrane proteins"/>
    <property type="match status" value="1"/>
</dbReference>
<evidence type="ECO:0000256" key="4">
    <source>
        <dbReference type="ARBA" id="ARBA00022989"/>
    </source>
</evidence>
<dbReference type="PANTHER" id="PTHR24241:SF83">
    <property type="entry name" value="G-PROTEIN COUPLED RECEPTOR 150-RELATED"/>
    <property type="match status" value="1"/>
</dbReference>
<evidence type="ECO:0000256" key="1">
    <source>
        <dbReference type="ARBA" id="ARBA00004651"/>
    </source>
</evidence>
<feature type="transmembrane region" description="Helical" evidence="8">
    <location>
        <begin position="35"/>
        <end position="56"/>
    </location>
</feature>
<dbReference type="HOGENOM" id="CLU_009579_15_0_1"/>
<dbReference type="GO" id="GO:0005886">
    <property type="term" value="C:plasma membrane"/>
    <property type="evidence" value="ECO:0007669"/>
    <property type="project" value="UniProtKB-SubCell"/>
</dbReference>
<reference evidence="11" key="3">
    <citation type="submission" date="2015-06" db="UniProtKB">
        <authorList>
            <consortium name="EnsemblMetazoa"/>
        </authorList>
    </citation>
    <scope>IDENTIFICATION</scope>
</reference>
<dbReference type="EnsemblMetazoa" id="CapteT183735">
    <property type="protein sequence ID" value="CapteP183735"/>
    <property type="gene ID" value="CapteG183735"/>
</dbReference>
<sequence length="403" mass="45547">MANHTATPIHNATESSKDSQTNVADADFDKSTRLIMLYVTVLIGMIGGVLVFVWLFYNRRRKSRVNALILHVALGDMLVICWACIFQIIWEHVDRQWMAGEVACRLLKWLQGIALMASNNLLVVLSIDRHQAIRAPLKQPFRVWKMALLGWSSAFVFSSPQLYIFHVHFVDDPESRFANHTLCEGIFRDMPEYHRQAYLTYVGVLTFYVPLVIIAVCYIRIFLKIAEKANQSTGQKKVEKKPGKLHLTSTTNTSLPKAKIKTLKMTVVIVSSFIICSLPYHILEMIYSFGSHDDVPKKVASILGAMAVANSATNPFVFLVFNVNWACLRGTFSSKRAYFDSLNSTRTDYANTTQTEVTRGTTIKYSGVHNNHINTRKNVGAIEMKVKTNADYLLVNNKAEGEK</sequence>
<dbReference type="PRINTS" id="PR00237">
    <property type="entry name" value="GPCRRHODOPSN"/>
</dbReference>
<evidence type="ECO:0000256" key="7">
    <source>
        <dbReference type="RuleBase" id="RU000688"/>
    </source>
</evidence>
<feature type="domain" description="G-protein coupled receptors family 1 profile" evidence="9">
    <location>
        <begin position="47"/>
        <end position="318"/>
    </location>
</feature>
<keyword evidence="2" id="KW-1003">Cell membrane</keyword>
<dbReference type="Proteomes" id="UP000014760">
    <property type="component" value="Unassembled WGS sequence"/>
</dbReference>
<dbReference type="GO" id="GO:0032870">
    <property type="term" value="P:cellular response to hormone stimulus"/>
    <property type="evidence" value="ECO:0007669"/>
    <property type="project" value="TreeGrafter"/>
</dbReference>
<dbReference type="SUPFAM" id="SSF81321">
    <property type="entry name" value="Family A G protein-coupled receptor-like"/>
    <property type="match status" value="1"/>
</dbReference>
<dbReference type="PROSITE" id="PS50262">
    <property type="entry name" value="G_PROTEIN_RECEP_F1_2"/>
    <property type="match status" value="1"/>
</dbReference>
<evidence type="ECO:0000256" key="5">
    <source>
        <dbReference type="ARBA" id="ARBA00023136"/>
    </source>
</evidence>
<evidence type="ECO:0000256" key="8">
    <source>
        <dbReference type="SAM" id="Phobius"/>
    </source>
</evidence>
<keyword evidence="5 8" id="KW-0472">Membrane</keyword>
<dbReference type="OrthoDB" id="5987909at2759"/>
<feature type="transmembrane region" description="Helical" evidence="8">
    <location>
        <begin position="68"/>
        <end position="89"/>
    </location>
</feature>
<gene>
    <name evidence="10" type="ORF">CAPTEDRAFT_183735</name>
</gene>
<evidence type="ECO:0000313" key="12">
    <source>
        <dbReference type="Proteomes" id="UP000014760"/>
    </source>
</evidence>
<keyword evidence="6 7" id="KW-0675">Receptor</keyword>
<evidence type="ECO:0000256" key="2">
    <source>
        <dbReference type="ARBA" id="ARBA00022475"/>
    </source>
</evidence>
<dbReference type="Pfam" id="PF00001">
    <property type="entry name" value="7tm_1"/>
    <property type="match status" value="1"/>
</dbReference>
<comment type="subcellular location">
    <subcellularLocation>
        <location evidence="1">Cell membrane</location>
        <topology evidence="1">Multi-pass membrane protein</topology>
    </subcellularLocation>
</comment>
<reference evidence="10 12" key="2">
    <citation type="journal article" date="2013" name="Nature">
        <title>Insights into bilaterian evolution from three spiralian genomes.</title>
        <authorList>
            <person name="Simakov O."/>
            <person name="Marletaz F."/>
            <person name="Cho S.J."/>
            <person name="Edsinger-Gonzales E."/>
            <person name="Havlak P."/>
            <person name="Hellsten U."/>
            <person name="Kuo D.H."/>
            <person name="Larsson T."/>
            <person name="Lv J."/>
            <person name="Arendt D."/>
            <person name="Savage R."/>
            <person name="Osoegawa K."/>
            <person name="de Jong P."/>
            <person name="Grimwood J."/>
            <person name="Chapman J.A."/>
            <person name="Shapiro H."/>
            <person name="Aerts A."/>
            <person name="Otillar R.P."/>
            <person name="Terry A.Y."/>
            <person name="Boore J.L."/>
            <person name="Grigoriev I.V."/>
            <person name="Lindberg D.R."/>
            <person name="Seaver E.C."/>
            <person name="Weisblat D.A."/>
            <person name="Putnam N.H."/>
            <person name="Rokhsar D.S."/>
        </authorList>
    </citation>
    <scope>NUCLEOTIDE SEQUENCE</scope>
    <source>
        <strain evidence="10 12">I ESC-2004</strain>
    </source>
</reference>
<keyword evidence="12" id="KW-1185">Reference proteome</keyword>
<dbReference type="STRING" id="283909.R7UFD3"/>
<dbReference type="AlphaFoldDB" id="R7UFD3"/>
<feature type="transmembrane region" description="Helical" evidence="8">
    <location>
        <begin position="109"/>
        <end position="127"/>
    </location>
</feature>
<comment type="similarity">
    <text evidence="7">Belongs to the G-protein coupled receptor 1 family.</text>
</comment>
<feature type="transmembrane region" description="Helical" evidence="8">
    <location>
        <begin position="198"/>
        <end position="223"/>
    </location>
</feature>
<dbReference type="GO" id="GO:0042277">
    <property type="term" value="F:peptide binding"/>
    <property type="evidence" value="ECO:0007669"/>
    <property type="project" value="TreeGrafter"/>
</dbReference>